<evidence type="ECO:0000256" key="1">
    <source>
        <dbReference type="SAM" id="Phobius"/>
    </source>
</evidence>
<feature type="transmembrane region" description="Helical" evidence="1">
    <location>
        <begin position="109"/>
        <end position="136"/>
    </location>
</feature>
<proteinExistence type="predicted"/>
<comment type="caution">
    <text evidence="2">The sequence shown here is derived from an EMBL/GenBank/DDBJ whole genome shotgun (WGS) entry which is preliminary data.</text>
</comment>
<sequence>MVKKIIHSYWPILFIVVIWLIFVHPYFFKNLVPFPSRYLVDFFPPWNNLYAHPYKNGAMPDIITQIYPWKQLTIDSWKSGQIPGWNPYQFSGNPHLANVQSAAFTPFNLLFFVLSFIDAWSVLVLLQPFLAGLFMYL</sequence>
<feature type="non-terminal residue" evidence="2">
    <location>
        <position position="137"/>
    </location>
</feature>
<dbReference type="AlphaFoldDB" id="A0A0G0XDE7"/>
<dbReference type="Proteomes" id="UP000034371">
    <property type="component" value="Unassembled WGS sequence"/>
</dbReference>
<evidence type="ECO:0000313" key="3">
    <source>
        <dbReference type="Proteomes" id="UP000034371"/>
    </source>
</evidence>
<reference evidence="2 3" key="1">
    <citation type="journal article" date="2015" name="Nature">
        <title>rRNA introns, odd ribosomes, and small enigmatic genomes across a large radiation of phyla.</title>
        <authorList>
            <person name="Brown C.T."/>
            <person name="Hug L.A."/>
            <person name="Thomas B.C."/>
            <person name="Sharon I."/>
            <person name="Castelle C.J."/>
            <person name="Singh A."/>
            <person name="Wilkins M.J."/>
            <person name="Williams K.H."/>
            <person name="Banfield J.F."/>
        </authorList>
    </citation>
    <scope>NUCLEOTIDE SEQUENCE [LARGE SCALE GENOMIC DNA]</scope>
</reference>
<keyword evidence="1" id="KW-0472">Membrane</keyword>
<feature type="transmembrane region" description="Helical" evidence="1">
    <location>
        <begin position="9"/>
        <end position="28"/>
    </location>
</feature>
<name>A0A0G0XDE7_9BACT</name>
<gene>
    <name evidence="2" type="ORF">UU78_C0008G0014</name>
</gene>
<evidence type="ECO:0000313" key="2">
    <source>
        <dbReference type="EMBL" id="KKS22964.1"/>
    </source>
</evidence>
<dbReference type="EMBL" id="LCBY01000008">
    <property type="protein sequence ID" value="KKS22964.1"/>
    <property type="molecule type" value="Genomic_DNA"/>
</dbReference>
<keyword evidence="1" id="KW-0812">Transmembrane</keyword>
<organism evidence="2 3">
    <name type="scientific">Candidatus Roizmanbacteria bacterium GW2011_GWC2_41_7</name>
    <dbReference type="NCBI Taxonomy" id="1618487"/>
    <lineage>
        <taxon>Bacteria</taxon>
        <taxon>Candidatus Roizmaniibacteriota</taxon>
    </lineage>
</organism>
<protein>
    <submittedName>
        <fullName evidence="2">Uncharacterized protein</fullName>
    </submittedName>
</protein>
<accession>A0A0G0XDE7</accession>
<keyword evidence="1" id="KW-1133">Transmembrane helix</keyword>